<accession>A0AAV7L3K3</accession>
<dbReference type="Proteomes" id="UP001066276">
    <property type="component" value="Chromosome 12"/>
</dbReference>
<sequence>MFAIFPNMAPGGGVPAGPTGPLAFSLGAPAPYRPTPFMPFCPAGGTSPALVPAVQ</sequence>
<proteinExistence type="predicted"/>
<dbReference type="AlphaFoldDB" id="A0AAV7L3K3"/>
<dbReference type="EMBL" id="JANPWB010000016">
    <property type="protein sequence ID" value="KAJ1083913.1"/>
    <property type="molecule type" value="Genomic_DNA"/>
</dbReference>
<reference evidence="1" key="1">
    <citation type="journal article" date="2022" name="bioRxiv">
        <title>Sequencing and chromosome-scale assembly of the giantPleurodeles waltlgenome.</title>
        <authorList>
            <person name="Brown T."/>
            <person name="Elewa A."/>
            <person name="Iarovenko S."/>
            <person name="Subramanian E."/>
            <person name="Araus A.J."/>
            <person name="Petzold A."/>
            <person name="Susuki M."/>
            <person name="Suzuki K.-i.T."/>
            <person name="Hayashi T."/>
            <person name="Toyoda A."/>
            <person name="Oliveira C."/>
            <person name="Osipova E."/>
            <person name="Leigh N.D."/>
            <person name="Simon A."/>
            <person name="Yun M.H."/>
        </authorList>
    </citation>
    <scope>NUCLEOTIDE SEQUENCE</scope>
    <source>
        <strain evidence="1">20211129_DDA</strain>
        <tissue evidence="1">Liver</tissue>
    </source>
</reference>
<comment type="caution">
    <text evidence="1">The sequence shown here is derived from an EMBL/GenBank/DDBJ whole genome shotgun (WGS) entry which is preliminary data.</text>
</comment>
<name>A0AAV7L3K3_PLEWA</name>
<keyword evidence="2" id="KW-1185">Reference proteome</keyword>
<evidence type="ECO:0000313" key="2">
    <source>
        <dbReference type="Proteomes" id="UP001066276"/>
    </source>
</evidence>
<evidence type="ECO:0000313" key="1">
    <source>
        <dbReference type="EMBL" id="KAJ1083913.1"/>
    </source>
</evidence>
<protein>
    <submittedName>
        <fullName evidence="1">Uncharacterized protein</fullName>
    </submittedName>
</protein>
<feature type="non-terminal residue" evidence="1">
    <location>
        <position position="55"/>
    </location>
</feature>
<gene>
    <name evidence="1" type="ORF">NDU88_004068</name>
</gene>
<organism evidence="1 2">
    <name type="scientific">Pleurodeles waltl</name>
    <name type="common">Iberian ribbed newt</name>
    <dbReference type="NCBI Taxonomy" id="8319"/>
    <lineage>
        <taxon>Eukaryota</taxon>
        <taxon>Metazoa</taxon>
        <taxon>Chordata</taxon>
        <taxon>Craniata</taxon>
        <taxon>Vertebrata</taxon>
        <taxon>Euteleostomi</taxon>
        <taxon>Amphibia</taxon>
        <taxon>Batrachia</taxon>
        <taxon>Caudata</taxon>
        <taxon>Salamandroidea</taxon>
        <taxon>Salamandridae</taxon>
        <taxon>Pleurodelinae</taxon>
        <taxon>Pleurodeles</taxon>
    </lineage>
</organism>